<dbReference type="AlphaFoldDB" id="R9KT43"/>
<name>R9KT43_9ACTN</name>
<dbReference type="STRING" id="1235794.C811_02165"/>
<organism evidence="2 3">
    <name type="scientific">Adlercreutzia caecimuris B7</name>
    <dbReference type="NCBI Taxonomy" id="1235794"/>
    <lineage>
        <taxon>Bacteria</taxon>
        <taxon>Bacillati</taxon>
        <taxon>Actinomycetota</taxon>
        <taxon>Coriobacteriia</taxon>
        <taxon>Eggerthellales</taxon>
        <taxon>Eggerthellaceae</taxon>
        <taxon>Adlercreutzia</taxon>
    </lineage>
</organism>
<dbReference type="EMBL" id="ASSY01000010">
    <property type="protein sequence ID" value="EOS49704.1"/>
    <property type="molecule type" value="Genomic_DNA"/>
</dbReference>
<feature type="region of interest" description="Disordered" evidence="1">
    <location>
        <begin position="1"/>
        <end position="20"/>
    </location>
</feature>
<gene>
    <name evidence="2" type="ORF">C811_02165</name>
</gene>
<feature type="compositionally biased region" description="Basic residues" evidence="1">
    <location>
        <begin position="1"/>
        <end position="13"/>
    </location>
</feature>
<evidence type="ECO:0000313" key="3">
    <source>
        <dbReference type="Proteomes" id="UP000014204"/>
    </source>
</evidence>
<evidence type="ECO:0000313" key="2">
    <source>
        <dbReference type="EMBL" id="EOS49704.1"/>
    </source>
</evidence>
<protein>
    <submittedName>
        <fullName evidence="2">Uncharacterized protein</fullName>
    </submittedName>
</protein>
<dbReference type="Proteomes" id="UP000014204">
    <property type="component" value="Unassembled WGS sequence"/>
</dbReference>
<dbReference type="HOGENOM" id="CLU_1413215_0_0_11"/>
<proteinExistence type="predicted"/>
<sequence>MKPYCRRLPRRRRDANAGRSTKQALSDIRFCFSVSEGEFGASGSRIIHQRNFLTCVFFKSHTKEADPDAKKGTKEPFSDRFFEGDVAKGLFGAAEVSNRRLRHTPLATGAEPGICDMHLSLRVPNRAPVAGTIGCRPCCPANSRDAGTCGTVGAVGTRQLGQLGRIEWDGRDRIGGMDGRDRMAGAASSLRA</sequence>
<keyword evidence="3" id="KW-1185">Reference proteome</keyword>
<evidence type="ECO:0000256" key="1">
    <source>
        <dbReference type="SAM" id="MobiDB-lite"/>
    </source>
</evidence>
<reference evidence="2 3" key="1">
    <citation type="submission" date="2013-04" db="EMBL/GenBank/DDBJ databases">
        <title>The Genome Sequence of Enterorhabdus caecimuris B7.</title>
        <authorList>
            <consortium name="The Broad Institute Genomics Platform"/>
            <consortium name="The Broad Institute Genome Sequencing Center for Infectious Disease"/>
            <person name="Earl A."/>
            <person name="Xavier R."/>
            <person name="Elson C."/>
            <person name="Duck W."/>
            <person name="Walker B."/>
            <person name="Young S."/>
            <person name="Zeng Q."/>
            <person name="Gargeya S."/>
            <person name="Fitzgerald M."/>
            <person name="Haas B."/>
            <person name="Abouelleil A."/>
            <person name="Allen A.W."/>
            <person name="Alvarado L."/>
            <person name="Arachchi H.M."/>
            <person name="Berlin A.M."/>
            <person name="Chapman S.B."/>
            <person name="Gainer-Dewar J."/>
            <person name="Goldberg J."/>
            <person name="Griggs A."/>
            <person name="Gujja S."/>
            <person name="Hansen M."/>
            <person name="Howarth C."/>
            <person name="Imamovic A."/>
            <person name="Ireland A."/>
            <person name="Larimer J."/>
            <person name="McCowan C."/>
            <person name="Murphy C."/>
            <person name="Pearson M."/>
            <person name="Poon T.W."/>
            <person name="Priest M."/>
            <person name="Roberts A."/>
            <person name="Saif S."/>
            <person name="Shea T."/>
            <person name="Sisk P."/>
            <person name="Sykes S."/>
            <person name="Wortman J."/>
            <person name="Nusbaum C."/>
            <person name="Birren B."/>
        </authorList>
    </citation>
    <scope>NUCLEOTIDE SEQUENCE [LARGE SCALE GENOMIC DNA]</scope>
    <source>
        <strain evidence="2 3">B7</strain>
    </source>
</reference>
<accession>R9KT43</accession>
<comment type="caution">
    <text evidence="2">The sequence shown here is derived from an EMBL/GenBank/DDBJ whole genome shotgun (WGS) entry which is preliminary data.</text>
</comment>